<reference evidence="1" key="1">
    <citation type="submission" date="2022-09" db="EMBL/GenBank/DDBJ databases">
        <title>Winslowiella arboricola sp. nov., isolated from bleeding cankers on broadleaf hosts.</title>
        <authorList>
            <person name="Brady C."/>
            <person name="Kaur S."/>
            <person name="Crampton B."/>
            <person name="Maddock D."/>
            <person name="Arnold D."/>
            <person name="Denman S."/>
        </authorList>
    </citation>
    <scope>NUCLEOTIDE SEQUENCE</scope>
    <source>
        <strain evidence="1">BAC 15a-03b</strain>
    </source>
</reference>
<dbReference type="InterPro" id="IPR009587">
    <property type="entry name" value="DUF1198"/>
</dbReference>
<organism evidence="1 2">
    <name type="scientific">Winslowiella arboricola</name>
    <dbReference type="NCBI Taxonomy" id="2978220"/>
    <lineage>
        <taxon>Bacteria</taxon>
        <taxon>Pseudomonadati</taxon>
        <taxon>Pseudomonadota</taxon>
        <taxon>Gammaproteobacteria</taxon>
        <taxon>Enterobacterales</taxon>
        <taxon>Erwiniaceae</taxon>
        <taxon>Winslowiella</taxon>
    </lineage>
</organism>
<dbReference type="Pfam" id="PF06711">
    <property type="entry name" value="DUF1198"/>
    <property type="match status" value="1"/>
</dbReference>
<evidence type="ECO:0000313" key="2">
    <source>
        <dbReference type="Proteomes" id="UP001064262"/>
    </source>
</evidence>
<keyword evidence="2" id="KW-1185">Reference proteome</keyword>
<accession>A0A9J6PKM4</accession>
<gene>
    <name evidence="1" type="ORF">N5923_05885</name>
</gene>
<dbReference type="EMBL" id="JAODIM010000037">
    <property type="protein sequence ID" value="MCU5777019.1"/>
    <property type="molecule type" value="Genomic_DNA"/>
</dbReference>
<evidence type="ECO:0000313" key="1">
    <source>
        <dbReference type="EMBL" id="MCU5777019.1"/>
    </source>
</evidence>
<dbReference type="AlphaFoldDB" id="A0A9J6PKM4"/>
<name>A0A9J6PKM4_9GAMM</name>
<dbReference type="RefSeq" id="WP_267143352.1">
    <property type="nucleotide sequence ID" value="NZ_JAODIL010000077.1"/>
</dbReference>
<comment type="caution">
    <text evidence="1">The sequence shown here is derived from an EMBL/GenBank/DDBJ whole genome shotgun (WGS) entry which is preliminary data.</text>
</comment>
<sequence length="164" mass="18908">MIWLMLVTLVVVFAIGFRVLNSRSRRATKALTKRLNLDPVYVESLISLMGKTAGEEFVDYLSRDNESHVANAASVLFIWQVFIVDESDANLEFWRGVLRKAYLPTELSAEHVRLALSFLREIEPDAQEMHAFRMRYNARFAPADEVSGEEYGNIYSIHSRLNRH</sequence>
<proteinExistence type="predicted"/>
<dbReference type="Proteomes" id="UP001064262">
    <property type="component" value="Unassembled WGS sequence"/>
</dbReference>
<protein>
    <submittedName>
        <fullName evidence="1">DUF1198 domain-containing protein</fullName>
    </submittedName>
</protein>